<feature type="transmembrane region" description="Helical" evidence="1">
    <location>
        <begin position="105"/>
        <end position="130"/>
    </location>
</feature>
<feature type="transmembrane region" description="Helical" evidence="1">
    <location>
        <begin position="380"/>
        <end position="404"/>
    </location>
</feature>
<feature type="transmembrane region" description="Helical" evidence="1">
    <location>
        <begin position="173"/>
        <end position="192"/>
    </location>
</feature>
<reference evidence="2 3" key="1">
    <citation type="journal article" date="2018" name="Front. Microbiol.">
        <title>Novel Insights Into Bacterial Dimethylsulfoniopropionate Catabolism in the East China Sea.</title>
        <authorList>
            <person name="Liu J."/>
            <person name="Liu J."/>
            <person name="Zhang S.H."/>
            <person name="Liang J."/>
            <person name="Lin H."/>
            <person name="Song D."/>
            <person name="Yang G.P."/>
            <person name="Todd J.D."/>
            <person name="Zhang X.H."/>
        </authorList>
    </citation>
    <scope>NUCLEOTIDE SEQUENCE [LARGE SCALE GENOMIC DNA]</scope>
    <source>
        <strain evidence="2 3">ZYFD042</strain>
    </source>
</reference>
<evidence type="ECO:0000313" key="3">
    <source>
        <dbReference type="Proteomes" id="UP000285970"/>
    </source>
</evidence>
<dbReference type="RefSeq" id="WP_128218746.1">
    <property type="nucleotide sequence ID" value="NZ_RBZY01000064.1"/>
</dbReference>
<protein>
    <recommendedName>
        <fullName evidence="4">ABC-2 type transport system permease protein</fullName>
    </recommendedName>
</protein>
<feature type="transmembrane region" description="Helical" evidence="1">
    <location>
        <begin position="29"/>
        <end position="48"/>
    </location>
</feature>
<accession>A0A3S3L5C3</accession>
<sequence length="518" mass="52030">MAVVLARLKLALQIGGARASGLGIVVFALAWSLGILGGLVGGFLVAALDSGASPFGDLLVLLLFVAVFGAWLVLPIATPVPTSNIIDPAVLEQYPLSRAQQVGGLLLGGLVSPTAAATFLTAAGGVAAINAGPAERAVAVGGAVLFTVLCVASSSAVRSLFAEALSARRGRDVAVALSTLVIVALYVVPHLLRPLLGAAEDAGTILVTILTWTPPGAAAALGYVLAGGDVVGALARAGIVVASIAVALLLWGVALRLHVRGHSVRAVASGGRRSAAGLALVPLVLRGMRTGPALAAASQHLRYYFFRDPRAAQFVVLGPVVGVTFAGTQVHSTGLVFAAAVGAVAMGARALLNLFGFDGRGVELTVQTGGSLASVLSGKILAVSLFLVPAVALLTIGLGLATGFADEIPLALVSALAALALSFAVGAACSAWNPYDQEAPQGDRSTISVRMLSAFALSFALVYGVGWLATWVQPVVPVEVVLGLALGLAALAAVVSTRASGAFLDRNPGRLLAAFTPR</sequence>
<name>A0A3S3L5C3_9MICO</name>
<proteinExistence type="predicted"/>
<feature type="transmembrane region" description="Helical" evidence="1">
    <location>
        <begin position="334"/>
        <end position="352"/>
    </location>
</feature>
<dbReference type="AlphaFoldDB" id="A0A3S3L5C3"/>
<evidence type="ECO:0000256" key="1">
    <source>
        <dbReference type="SAM" id="Phobius"/>
    </source>
</evidence>
<dbReference type="Proteomes" id="UP000285970">
    <property type="component" value="Unassembled WGS sequence"/>
</dbReference>
<feature type="transmembrane region" description="Helical" evidence="1">
    <location>
        <begin position="410"/>
        <end position="435"/>
    </location>
</feature>
<dbReference type="EMBL" id="RBZY01000064">
    <property type="protein sequence ID" value="RWR16148.1"/>
    <property type="molecule type" value="Genomic_DNA"/>
</dbReference>
<feature type="transmembrane region" description="Helical" evidence="1">
    <location>
        <begin position="447"/>
        <end position="469"/>
    </location>
</feature>
<feature type="transmembrane region" description="Helical" evidence="1">
    <location>
        <begin position="137"/>
        <end position="161"/>
    </location>
</feature>
<feature type="transmembrane region" description="Helical" evidence="1">
    <location>
        <begin position="475"/>
        <end position="496"/>
    </location>
</feature>
<organism evidence="2 3">
    <name type="scientific">Microbacterium enclense</name>
    <dbReference type="NCBI Taxonomy" id="993073"/>
    <lineage>
        <taxon>Bacteria</taxon>
        <taxon>Bacillati</taxon>
        <taxon>Actinomycetota</taxon>
        <taxon>Actinomycetes</taxon>
        <taxon>Micrococcales</taxon>
        <taxon>Microbacteriaceae</taxon>
        <taxon>Microbacterium</taxon>
    </lineage>
</organism>
<comment type="caution">
    <text evidence="2">The sequence shown here is derived from an EMBL/GenBank/DDBJ whole genome shotgun (WGS) entry which is preliminary data.</text>
</comment>
<feature type="transmembrane region" description="Helical" evidence="1">
    <location>
        <begin position="55"/>
        <end position="74"/>
    </location>
</feature>
<feature type="transmembrane region" description="Helical" evidence="1">
    <location>
        <begin position="311"/>
        <end position="328"/>
    </location>
</feature>
<keyword evidence="1" id="KW-1133">Transmembrane helix</keyword>
<keyword evidence="1" id="KW-0472">Membrane</keyword>
<dbReference type="OrthoDB" id="5084221at2"/>
<evidence type="ECO:0008006" key="4">
    <source>
        <dbReference type="Google" id="ProtNLM"/>
    </source>
</evidence>
<gene>
    <name evidence="2" type="ORF">D8Y23_14200</name>
</gene>
<keyword evidence="1" id="KW-0812">Transmembrane</keyword>
<feature type="transmembrane region" description="Helical" evidence="1">
    <location>
        <begin position="233"/>
        <end position="255"/>
    </location>
</feature>
<evidence type="ECO:0000313" key="2">
    <source>
        <dbReference type="EMBL" id="RWR16148.1"/>
    </source>
</evidence>